<dbReference type="InterPro" id="IPR010294">
    <property type="entry name" value="ADAMTS_spacer1"/>
</dbReference>
<reference evidence="5" key="1">
    <citation type="submission" date="2025-08" db="UniProtKB">
        <authorList>
            <consortium name="Ensembl"/>
        </authorList>
    </citation>
    <scope>IDENTIFICATION</scope>
</reference>
<dbReference type="Proteomes" id="UP000472273">
    <property type="component" value="Unplaced"/>
</dbReference>
<dbReference type="GO" id="GO:0006508">
    <property type="term" value="P:proteolysis"/>
    <property type="evidence" value="ECO:0007669"/>
    <property type="project" value="TreeGrafter"/>
</dbReference>
<evidence type="ECO:0000259" key="3">
    <source>
        <dbReference type="Pfam" id="PF05986"/>
    </source>
</evidence>
<dbReference type="Pfam" id="PF19236">
    <property type="entry name" value="ADAMTS_CR_3"/>
    <property type="match status" value="1"/>
</dbReference>
<evidence type="ECO:0000313" key="5">
    <source>
        <dbReference type="Ensembl" id="ENSPTXP00000015005.1"/>
    </source>
</evidence>
<organism evidence="5 6">
    <name type="scientific">Pseudonaja textilis</name>
    <name type="common">Eastern brown snake</name>
    <dbReference type="NCBI Taxonomy" id="8673"/>
    <lineage>
        <taxon>Eukaryota</taxon>
        <taxon>Metazoa</taxon>
        <taxon>Chordata</taxon>
        <taxon>Craniata</taxon>
        <taxon>Vertebrata</taxon>
        <taxon>Euteleostomi</taxon>
        <taxon>Lepidosauria</taxon>
        <taxon>Squamata</taxon>
        <taxon>Bifurcata</taxon>
        <taxon>Unidentata</taxon>
        <taxon>Episquamata</taxon>
        <taxon>Toxicofera</taxon>
        <taxon>Serpentes</taxon>
        <taxon>Colubroidea</taxon>
        <taxon>Elapidae</taxon>
        <taxon>Hydrophiinae</taxon>
        <taxon>Pseudonaja</taxon>
    </lineage>
</organism>
<dbReference type="PANTHER" id="PTHR13723:SF16">
    <property type="entry name" value="THROMBOSPONDIN TYPE-1 DOMAIN-CONTAINING PROTEIN 4"/>
    <property type="match status" value="1"/>
</dbReference>
<dbReference type="GO" id="GO:0031012">
    <property type="term" value="C:extracellular matrix"/>
    <property type="evidence" value="ECO:0007669"/>
    <property type="project" value="TreeGrafter"/>
</dbReference>
<evidence type="ECO:0000256" key="2">
    <source>
        <dbReference type="ARBA" id="ARBA00022525"/>
    </source>
</evidence>
<dbReference type="GeneTree" id="ENSGT00940000156594"/>
<dbReference type="Pfam" id="PF05986">
    <property type="entry name" value="ADAMTS_spacer1"/>
    <property type="match status" value="1"/>
</dbReference>
<feature type="domain" description="ADAMTS/ADAMTS-like Spacer 1" evidence="3">
    <location>
        <begin position="47"/>
        <end position="161"/>
    </location>
</feature>
<dbReference type="FunFam" id="2.60.120.830:FF:000001">
    <property type="entry name" value="A disintegrin and metalloproteinase with thrombospondin motifs 1"/>
    <property type="match status" value="1"/>
</dbReference>
<dbReference type="GO" id="GO:0004222">
    <property type="term" value="F:metalloendopeptidase activity"/>
    <property type="evidence" value="ECO:0007669"/>
    <property type="project" value="TreeGrafter"/>
</dbReference>
<dbReference type="GO" id="GO:0005576">
    <property type="term" value="C:extracellular region"/>
    <property type="evidence" value="ECO:0007669"/>
    <property type="project" value="UniProtKB-SubCell"/>
</dbReference>
<feature type="domain" description="ADAMTS/ADAMTS-like cysteine-rich" evidence="4">
    <location>
        <begin position="17"/>
        <end position="44"/>
    </location>
</feature>
<sequence length="184" mass="20011">VSVSKQPSTLLHTDGTLSIGCDDYLGSDKVVDKCGICGGDNTACRVISGVFKHSLTNLGYHKIVEIPEGATKINITEMSKSNNYLALRSRSGRAIINGNWAIDRPGRYEGGGTMFVYKRPNEISSTAGESFLADGPTNEILDVYMIHQQPNPGIHYEYIIPGPNTISSQVPLHRRPGKTIFTLS</sequence>
<dbReference type="PANTHER" id="PTHR13723">
    <property type="entry name" value="ADAMTS A DISINTEGRIN AND METALLOPROTEASE WITH THROMBOSPONDIN MOTIFS PROTEASE"/>
    <property type="match status" value="1"/>
</dbReference>
<dbReference type="Ensembl" id="ENSPTXT00000015472.1">
    <property type="protein sequence ID" value="ENSPTXP00000015005.1"/>
    <property type="gene ID" value="ENSPTXG00000010372.1"/>
</dbReference>
<name>A0A670YT79_PSETE</name>
<dbReference type="InterPro" id="IPR050439">
    <property type="entry name" value="ADAMTS_ADAMTS-like"/>
</dbReference>
<accession>A0A670YT79</accession>
<protein>
    <submittedName>
        <fullName evidence="5">Uncharacterized protein</fullName>
    </submittedName>
</protein>
<reference evidence="5" key="2">
    <citation type="submission" date="2025-09" db="UniProtKB">
        <authorList>
            <consortium name="Ensembl"/>
        </authorList>
    </citation>
    <scope>IDENTIFICATION</scope>
</reference>
<evidence type="ECO:0000313" key="6">
    <source>
        <dbReference type="Proteomes" id="UP000472273"/>
    </source>
</evidence>
<dbReference type="InterPro" id="IPR045371">
    <property type="entry name" value="ADAMTS_CR_3"/>
</dbReference>
<proteinExistence type="predicted"/>
<comment type="subcellular location">
    <subcellularLocation>
        <location evidence="1">Secreted</location>
    </subcellularLocation>
</comment>
<dbReference type="OMA" id="VYYEYSV"/>
<keyword evidence="6" id="KW-1185">Reference proteome</keyword>
<evidence type="ECO:0000259" key="4">
    <source>
        <dbReference type="Pfam" id="PF19236"/>
    </source>
</evidence>
<dbReference type="Gene3D" id="2.60.120.830">
    <property type="match status" value="1"/>
</dbReference>
<dbReference type="AlphaFoldDB" id="A0A670YT79"/>
<dbReference type="GO" id="GO:0030198">
    <property type="term" value="P:extracellular matrix organization"/>
    <property type="evidence" value="ECO:0007669"/>
    <property type="project" value="TreeGrafter"/>
</dbReference>
<keyword evidence="2" id="KW-0964">Secreted</keyword>
<evidence type="ECO:0000256" key="1">
    <source>
        <dbReference type="ARBA" id="ARBA00004613"/>
    </source>
</evidence>